<dbReference type="Proteomes" id="UP001596152">
    <property type="component" value="Unassembled WGS sequence"/>
</dbReference>
<dbReference type="PANTHER" id="PTHR40275">
    <property type="entry name" value="SSL7038 PROTEIN"/>
    <property type="match status" value="1"/>
</dbReference>
<protein>
    <submittedName>
        <fullName evidence="2">Addiction module antidote protein</fullName>
    </submittedName>
</protein>
<dbReference type="NCBIfam" id="TIGR02684">
    <property type="entry name" value="dnstrm_HI1420"/>
    <property type="match status" value="1"/>
</dbReference>
<name>A0ABW0FPL5_9CAUL</name>
<keyword evidence="3" id="KW-1185">Reference proteome</keyword>
<dbReference type="RefSeq" id="WP_374039268.1">
    <property type="nucleotide sequence ID" value="NZ_CP169082.1"/>
</dbReference>
<dbReference type="SUPFAM" id="SSF47413">
    <property type="entry name" value="lambda repressor-like DNA-binding domains"/>
    <property type="match status" value="1"/>
</dbReference>
<comment type="caution">
    <text evidence="2">The sequence shown here is derived from an EMBL/GenBank/DDBJ whole genome shotgun (WGS) entry which is preliminary data.</text>
</comment>
<feature type="domain" description="HTH cro/C1-type" evidence="1">
    <location>
        <begin position="49"/>
        <end position="92"/>
    </location>
</feature>
<proteinExistence type="predicted"/>
<organism evidence="2 3">
    <name type="scientific">Brevundimonas staleyi</name>
    <dbReference type="NCBI Taxonomy" id="74326"/>
    <lineage>
        <taxon>Bacteria</taxon>
        <taxon>Pseudomonadati</taxon>
        <taxon>Pseudomonadota</taxon>
        <taxon>Alphaproteobacteria</taxon>
        <taxon>Caulobacterales</taxon>
        <taxon>Caulobacteraceae</taxon>
        <taxon>Brevundimonas</taxon>
    </lineage>
</organism>
<dbReference type="EMBL" id="JBHSLF010000014">
    <property type="protein sequence ID" value="MFC5343481.1"/>
    <property type="molecule type" value="Genomic_DNA"/>
</dbReference>
<evidence type="ECO:0000313" key="3">
    <source>
        <dbReference type="Proteomes" id="UP001596152"/>
    </source>
</evidence>
<dbReference type="Pfam" id="PF21716">
    <property type="entry name" value="dnstrm_HI1420"/>
    <property type="match status" value="1"/>
</dbReference>
<gene>
    <name evidence="2" type="ORF">ACFPIE_06100</name>
</gene>
<dbReference type="PANTHER" id="PTHR40275:SF1">
    <property type="entry name" value="SSL7038 PROTEIN"/>
    <property type="match status" value="1"/>
</dbReference>
<dbReference type="InterPro" id="IPR001387">
    <property type="entry name" value="Cro/C1-type_HTH"/>
</dbReference>
<dbReference type="InterPro" id="IPR010982">
    <property type="entry name" value="Lambda_DNA-bd_dom_sf"/>
</dbReference>
<dbReference type="CDD" id="cd00093">
    <property type="entry name" value="HTH_XRE"/>
    <property type="match status" value="1"/>
</dbReference>
<dbReference type="InterPro" id="IPR014057">
    <property type="entry name" value="HI1420"/>
</dbReference>
<dbReference type="PROSITE" id="PS50943">
    <property type="entry name" value="HTH_CROC1"/>
    <property type="match status" value="1"/>
</dbReference>
<accession>A0ABW0FPL5</accession>
<sequence>MPGDTTPFDPADYLDTPEAAAAYLEGAFADGDPAEIADALGVVARARGMSALAKETGMARQSLYKALGEDGNPSFANVLKITRALGLKLSLQPA</sequence>
<evidence type="ECO:0000259" key="1">
    <source>
        <dbReference type="PROSITE" id="PS50943"/>
    </source>
</evidence>
<evidence type="ECO:0000313" key="2">
    <source>
        <dbReference type="EMBL" id="MFC5343481.1"/>
    </source>
</evidence>
<reference evidence="3" key="1">
    <citation type="journal article" date="2019" name="Int. J. Syst. Evol. Microbiol.">
        <title>The Global Catalogue of Microorganisms (GCM) 10K type strain sequencing project: providing services to taxonomists for standard genome sequencing and annotation.</title>
        <authorList>
            <consortium name="The Broad Institute Genomics Platform"/>
            <consortium name="The Broad Institute Genome Sequencing Center for Infectious Disease"/>
            <person name="Wu L."/>
            <person name="Ma J."/>
        </authorList>
    </citation>
    <scope>NUCLEOTIDE SEQUENCE [LARGE SCALE GENOMIC DNA]</scope>
    <source>
        <strain evidence="3">JCM 12125</strain>
    </source>
</reference>